<evidence type="ECO:0000259" key="5">
    <source>
        <dbReference type="Pfam" id="PF05902"/>
    </source>
</evidence>
<dbReference type="Pfam" id="PF05902">
    <property type="entry name" value="4_1_CTD"/>
    <property type="match status" value="1"/>
</dbReference>
<feature type="region of interest" description="Disordered" evidence="4">
    <location>
        <begin position="109"/>
        <end position="287"/>
    </location>
</feature>
<keyword evidence="6" id="KW-1185">Reference proteome</keyword>
<keyword evidence="3" id="KW-0206">Cytoskeleton</keyword>
<dbReference type="GeneID" id="106572064"/>
<evidence type="ECO:0000256" key="2">
    <source>
        <dbReference type="ARBA" id="ARBA00022490"/>
    </source>
</evidence>
<comment type="subcellular location">
    <subcellularLocation>
        <location evidence="1">Cytoplasm</location>
        <location evidence="1">Cytoskeleton</location>
    </subcellularLocation>
</comment>
<reference evidence="7" key="1">
    <citation type="submission" date="2025-08" db="UniProtKB">
        <authorList>
            <consortium name="RefSeq"/>
        </authorList>
    </citation>
    <scope>IDENTIFICATION</scope>
</reference>
<evidence type="ECO:0000256" key="4">
    <source>
        <dbReference type="SAM" id="MobiDB-lite"/>
    </source>
</evidence>
<feature type="compositionally biased region" description="Basic and acidic residues" evidence="4">
    <location>
        <begin position="36"/>
        <end position="52"/>
    </location>
</feature>
<gene>
    <name evidence="7" type="primary">si:dkey-178k16.1</name>
</gene>
<proteinExistence type="predicted"/>
<feature type="compositionally biased region" description="Polar residues" evidence="4">
    <location>
        <begin position="338"/>
        <end position="356"/>
    </location>
</feature>
<feature type="compositionally biased region" description="Polar residues" evidence="4">
    <location>
        <begin position="521"/>
        <end position="530"/>
    </location>
</feature>
<feature type="compositionally biased region" description="Basic and acidic residues" evidence="4">
    <location>
        <begin position="492"/>
        <end position="504"/>
    </location>
</feature>
<dbReference type="PANTHER" id="PTHR23280">
    <property type="entry name" value="4.1 G PROTEIN"/>
    <property type="match status" value="1"/>
</dbReference>
<feature type="compositionally biased region" description="Polar residues" evidence="4">
    <location>
        <begin position="243"/>
        <end position="254"/>
    </location>
</feature>
<accession>A0ABM3CZX4</accession>
<dbReference type="InterPro" id="IPR008379">
    <property type="entry name" value="Band_4.1_C"/>
</dbReference>
<feature type="region of interest" description="Disordered" evidence="4">
    <location>
        <begin position="470"/>
        <end position="534"/>
    </location>
</feature>
<protein>
    <submittedName>
        <fullName evidence="7">Band 4.1-like protein 3 isoform X7</fullName>
    </submittedName>
</protein>
<evidence type="ECO:0000256" key="1">
    <source>
        <dbReference type="ARBA" id="ARBA00004245"/>
    </source>
</evidence>
<evidence type="ECO:0000313" key="6">
    <source>
        <dbReference type="Proteomes" id="UP001652741"/>
    </source>
</evidence>
<sequence>MVSEDVQVGKTTEMKPITSPQESGKTKVGGTGSRSQRQETDFTATGHKDMHSMDDAIFGSNTYSYDTFFSRNSVEENGFDSPPADNLYSKERIEMKSKQLKQSLYQYESFTERKNNSNGQVAMESVNNSNQGGSESERKRDMREPEALETKEPKPERGNYSNSTGSASHSKVTRIVPLKPQRSKKSLNKGGNKDVINPQTQTQAEGGMAGRADDTRMMQSTEEPSETRKRIGLPPACPDANDSKQGMTTTNQHTEVTKHRLPENELQGTGEHKDQRNIIGSSFWTDGGRLIHEGHPEAYPDFTDTFSFGSKALASHAVPPSTLPLKTQWSRETRVRNRQNVTNDSSNGHYRNSSQEATKRKQAETPPTPAIHEEPFDEAMREPWERRLGSVSEDDQDHETLYLKETHLGIERKCSSITVSSTSSLEAEVDFTVLMDLHTGMEEFSRGMMELGERPMSPDVGLSLSIDLQGTPPPLVSAPLTGASSSPPTKQLHTEEVRHHEPVVPRKPKRSVPIDRDQSQKETTYSSPMTALSREASDVVASHALRKTEVKVKVDRDQSQKETTYVSPMTALSREASDVVASHALRKTEVKIDRDQSQKETTYVSPMTALSREASDVVASHALRKTEVKVDRDQTVRETTYVSPMTALSREASCVVASHALRKTDVKVETQPNGSEVTTTIVEFTDQDHGVTVSSIGETSYSTTEGVSPVHMCTLGREASGSPILVTENVTSATTHVTKTVKGGYSETRIEKRIIITGDDDVDQEQALAIAIQEAKQQHPDMLVTKAVVVKETESSTEDPHGTS</sequence>
<feature type="domain" description="Band 4.1 C-terminal" evidence="5">
    <location>
        <begin position="729"/>
        <end position="794"/>
    </location>
</feature>
<feature type="compositionally biased region" description="Polar residues" evidence="4">
    <location>
        <begin position="116"/>
        <end position="134"/>
    </location>
</feature>
<feature type="region of interest" description="Disordered" evidence="4">
    <location>
        <begin position="1"/>
        <end position="52"/>
    </location>
</feature>
<dbReference type="RefSeq" id="XP_045552088.1">
    <property type="nucleotide sequence ID" value="XM_045696132.1"/>
</dbReference>
<dbReference type="PANTHER" id="PTHR23280:SF12">
    <property type="entry name" value="PROTEIN 4.1"/>
    <property type="match status" value="1"/>
</dbReference>
<name>A0ABM3CZX4_SALSA</name>
<feature type="compositionally biased region" description="Basic and acidic residues" evidence="4">
    <location>
        <begin position="135"/>
        <end position="157"/>
    </location>
</feature>
<dbReference type="Proteomes" id="UP001652741">
    <property type="component" value="Chromosome ssa15"/>
</dbReference>
<feature type="compositionally biased region" description="Polar residues" evidence="4">
    <location>
        <begin position="482"/>
        <end position="491"/>
    </location>
</feature>
<evidence type="ECO:0000313" key="7">
    <source>
        <dbReference type="RefSeq" id="XP_045552088.1"/>
    </source>
</evidence>
<feature type="region of interest" description="Disordered" evidence="4">
    <location>
        <begin position="316"/>
        <end position="374"/>
    </location>
</feature>
<keyword evidence="2" id="KW-0963">Cytoplasm</keyword>
<evidence type="ECO:0000256" key="3">
    <source>
        <dbReference type="ARBA" id="ARBA00023212"/>
    </source>
</evidence>
<feature type="compositionally biased region" description="Polar residues" evidence="4">
    <location>
        <begin position="159"/>
        <end position="170"/>
    </location>
</feature>
<organism evidence="6 7">
    <name type="scientific">Salmo salar</name>
    <name type="common">Atlantic salmon</name>
    <dbReference type="NCBI Taxonomy" id="8030"/>
    <lineage>
        <taxon>Eukaryota</taxon>
        <taxon>Metazoa</taxon>
        <taxon>Chordata</taxon>
        <taxon>Craniata</taxon>
        <taxon>Vertebrata</taxon>
        <taxon>Euteleostomi</taxon>
        <taxon>Actinopterygii</taxon>
        <taxon>Neopterygii</taxon>
        <taxon>Teleostei</taxon>
        <taxon>Protacanthopterygii</taxon>
        <taxon>Salmoniformes</taxon>
        <taxon>Salmonidae</taxon>
        <taxon>Salmoninae</taxon>
        <taxon>Salmo</taxon>
    </lineage>
</organism>